<keyword evidence="8" id="KW-0175">Coiled coil</keyword>
<dbReference type="AlphaFoldDB" id="A0A8S3XU03"/>
<dbReference type="PANTHER" id="PTHR46481">
    <property type="entry name" value="ZINC FINGER BED DOMAIN-CONTAINING PROTEIN 4"/>
    <property type="match status" value="1"/>
</dbReference>
<keyword evidence="10" id="KW-1185">Reference proteome</keyword>
<name>A0A8S3XU03_PARAO</name>
<dbReference type="GO" id="GO:0008270">
    <property type="term" value="F:zinc ion binding"/>
    <property type="evidence" value="ECO:0007669"/>
    <property type="project" value="UniProtKB-KW"/>
</dbReference>
<gene>
    <name evidence="9" type="ORF">PAPOLLO_LOCUS22284</name>
</gene>
<dbReference type="PANTHER" id="PTHR46481:SF10">
    <property type="entry name" value="ZINC FINGER BED DOMAIN-CONTAINING PROTEIN 39"/>
    <property type="match status" value="1"/>
</dbReference>
<keyword evidence="5" id="KW-0805">Transcription regulation</keyword>
<dbReference type="GO" id="GO:0006357">
    <property type="term" value="P:regulation of transcription by RNA polymerase II"/>
    <property type="evidence" value="ECO:0007669"/>
    <property type="project" value="InterPro"/>
</dbReference>
<evidence type="ECO:0000256" key="8">
    <source>
        <dbReference type="SAM" id="Coils"/>
    </source>
</evidence>
<dbReference type="GO" id="GO:0016592">
    <property type="term" value="C:mediator complex"/>
    <property type="evidence" value="ECO:0007669"/>
    <property type="project" value="InterPro"/>
</dbReference>
<comment type="subcellular location">
    <subcellularLocation>
        <location evidence="1">Nucleus</location>
    </subcellularLocation>
</comment>
<keyword evidence="6" id="KW-0804">Transcription</keyword>
<dbReference type="OrthoDB" id="203279at2759"/>
<reference evidence="9" key="1">
    <citation type="submission" date="2021-04" db="EMBL/GenBank/DDBJ databases">
        <authorList>
            <person name="Tunstrom K."/>
        </authorList>
    </citation>
    <scope>NUCLEOTIDE SEQUENCE</scope>
</reference>
<sequence length="673" mass="77454">MFSEFFSSVYEPPSPTLSQWIPPADSASHDTTITNLHFEVEMVLRELKSLDPSKGPGPNDKVATPLQQAKKQLSLEEVILKEKKWDIHNSNSKKIDKLIGEMIALQNLPFSFVEGLGFRRLIQELAPRYNFRGRNFFTDFVCKELYGKVAQKVKELIETFDYMSFTSDIWSDPSSNASLLSLTCHGIAENFDRSSIILKCETFDGRHTGDIISAKFNTMLSEWNIKKEQVHCLIRDEGSNMKRAVRLAALNDIDCTVHKIQLAIRSCLSSQENIKILKQKCKKISTHFNHSTIAQKQLQTIQDRLSQPHIKVFQDCVTRWNSTFYMFERFSRIKDALSLYINDNEINPILPEEWKIIESFIQLLRPFEEATRELSSSHALISSVIPIIQMLEKKVDEYLTGSQELDPIRQAATTLKNELSTKFSSLGENNLYIIATYLDPRYKHKFFTPVTEEKIKDDILMITMTNTENDDSGSVTANSEGAKRMRMTEFTKKNMEQLGPGPSTLVRKPCLKSDLAMMLDSSSEDESQEKTLRLKMHRNLPQNKEALLKSYTTRLKEDVKSMLENFEEIIKLAKGENDSQLNRMTQIEQDTFEMQVRAANIVRAGESLMKLVSDIKQYLILNDFPSVNEAITQNSKLFRTKQQECDQKLMSLRDDIAADLYDLEDEYFTSIYK</sequence>
<evidence type="ECO:0000313" key="10">
    <source>
        <dbReference type="Proteomes" id="UP000691718"/>
    </source>
</evidence>
<keyword evidence="2" id="KW-0479">Metal-binding</keyword>
<dbReference type="Proteomes" id="UP000691718">
    <property type="component" value="Unassembled WGS sequence"/>
</dbReference>
<evidence type="ECO:0000256" key="6">
    <source>
        <dbReference type="ARBA" id="ARBA00023163"/>
    </source>
</evidence>
<dbReference type="InterPro" id="IPR009332">
    <property type="entry name" value="Med22"/>
</dbReference>
<organism evidence="9 10">
    <name type="scientific">Parnassius apollo</name>
    <name type="common">Apollo butterfly</name>
    <name type="synonym">Papilio apollo</name>
    <dbReference type="NCBI Taxonomy" id="110799"/>
    <lineage>
        <taxon>Eukaryota</taxon>
        <taxon>Metazoa</taxon>
        <taxon>Ecdysozoa</taxon>
        <taxon>Arthropoda</taxon>
        <taxon>Hexapoda</taxon>
        <taxon>Insecta</taxon>
        <taxon>Pterygota</taxon>
        <taxon>Neoptera</taxon>
        <taxon>Endopterygota</taxon>
        <taxon>Lepidoptera</taxon>
        <taxon>Glossata</taxon>
        <taxon>Ditrysia</taxon>
        <taxon>Papilionoidea</taxon>
        <taxon>Papilionidae</taxon>
        <taxon>Parnassiinae</taxon>
        <taxon>Parnassini</taxon>
        <taxon>Parnassius</taxon>
        <taxon>Parnassius</taxon>
    </lineage>
</organism>
<dbReference type="GO" id="GO:0003712">
    <property type="term" value="F:transcription coregulator activity"/>
    <property type="evidence" value="ECO:0007669"/>
    <property type="project" value="InterPro"/>
</dbReference>
<dbReference type="EMBL" id="CAJQZP010001367">
    <property type="protein sequence ID" value="CAG5041904.1"/>
    <property type="molecule type" value="Genomic_DNA"/>
</dbReference>
<evidence type="ECO:0000256" key="1">
    <source>
        <dbReference type="ARBA" id="ARBA00004123"/>
    </source>
</evidence>
<evidence type="ECO:0000256" key="3">
    <source>
        <dbReference type="ARBA" id="ARBA00022771"/>
    </source>
</evidence>
<protein>
    <submittedName>
        <fullName evidence="9">(apollo) hypothetical protein</fullName>
    </submittedName>
</protein>
<proteinExistence type="predicted"/>
<evidence type="ECO:0000256" key="5">
    <source>
        <dbReference type="ARBA" id="ARBA00023015"/>
    </source>
</evidence>
<evidence type="ECO:0000313" key="9">
    <source>
        <dbReference type="EMBL" id="CAG5041904.1"/>
    </source>
</evidence>
<evidence type="ECO:0000256" key="2">
    <source>
        <dbReference type="ARBA" id="ARBA00022723"/>
    </source>
</evidence>
<keyword evidence="3" id="KW-0863">Zinc-finger</keyword>
<dbReference type="InterPro" id="IPR052035">
    <property type="entry name" value="ZnF_BED_domain_contain"/>
</dbReference>
<dbReference type="Pfam" id="PF06179">
    <property type="entry name" value="Med22"/>
    <property type="match status" value="1"/>
</dbReference>
<accession>A0A8S3XU03</accession>
<keyword evidence="4" id="KW-0862">Zinc</keyword>
<feature type="coiled-coil region" evidence="8">
    <location>
        <begin position="556"/>
        <end position="583"/>
    </location>
</feature>
<comment type="caution">
    <text evidence="9">The sequence shown here is derived from an EMBL/GenBank/DDBJ whole genome shotgun (WGS) entry which is preliminary data.</text>
</comment>
<keyword evidence="7" id="KW-0539">Nucleus</keyword>
<evidence type="ECO:0000256" key="7">
    <source>
        <dbReference type="ARBA" id="ARBA00023242"/>
    </source>
</evidence>
<evidence type="ECO:0000256" key="4">
    <source>
        <dbReference type="ARBA" id="ARBA00022833"/>
    </source>
</evidence>